<protein>
    <submittedName>
        <fullName evidence="1">Uncharacterized protein</fullName>
    </submittedName>
</protein>
<evidence type="ECO:0000313" key="1">
    <source>
        <dbReference type="EMBL" id="MDR4325054.1"/>
    </source>
</evidence>
<name>A0AAJ1YY86_9BACI</name>
<accession>A0AAJ1YY86</accession>
<dbReference type="EMBL" id="VLYX01000003">
    <property type="protein sequence ID" value="MDR4325054.1"/>
    <property type="molecule type" value="Genomic_DNA"/>
</dbReference>
<dbReference type="AlphaFoldDB" id="A0AAJ1YY86"/>
<sequence length="76" mass="9017">MLLVLFSLFVFTWYGAGKGTDRLYAWADALFHLKKNVFYQFSNLYLTYIKLLRITSNILTLNTALFQNVWIIRRSC</sequence>
<evidence type="ECO:0000313" key="2">
    <source>
        <dbReference type="Proteomes" id="UP001248134"/>
    </source>
</evidence>
<comment type="caution">
    <text evidence="1">The sequence shown here is derived from an EMBL/GenBank/DDBJ whole genome shotgun (WGS) entry which is preliminary data.</text>
</comment>
<dbReference type="Proteomes" id="UP001248134">
    <property type="component" value="Unassembled WGS sequence"/>
</dbReference>
<proteinExistence type="predicted"/>
<organism evidence="1 2">
    <name type="scientific">Bacillus pseudomycoides</name>
    <dbReference type="NCBI Taxonomy" id="64104"/>
    <lineage>
        <taxon>Bacteria</taxon>
        <taxon>Bacillati</taxon>
        <taxon>Bacillota</taxon>
        <taxon>Bacilli</taxon>
        <taxon>Bacillales</taxon>
        <taxon>Bacillaceae</taxon>
        <taxon>Bacillus</taxon>
        <taxon>Bacillus cereus group</taxon>
    </lineage>
</organism>
<gene>
    <name evidence="1" type="ORF">FOS08_03695</name>
</gene>
<reference evidence="1" key="1">
    <citation type="submission" date="2019-07" db="EMBL/GenBank/DDBJ databases">
        <title>Phylogenomic Reclassification of ATCC Bacillus Strains and Various Taxa within the Genus Bacillus.</title>
        <authorList>
            <person name="Riojas M.A."/>
            <person name="Frank A.M."/>
            <person name="Fenn S.L."/>
            <person name="King S.P."/>
            <person name="Brower S.M."/>
            <person name="Hazbon M.H."/>
        </authorList>
    </citation>
    <scope>NUCLEOTIDE SEQUENCE</scope>
    <source>
        <strain evidence="1">NR-12239</strain>
    </source>
</reference>